<dbReference type="EMBL" id="CP002850">
    <property type="protein sequence ID" value="AEH63029.1"/>
    <property type="molecule type" value="Genomic_DNA"/>
</dbReference>
<evidence type="ECO:0000256" key="8">
    <source>
        <dbReference type="ARBA" id="ARBA00022723"/>
    </source>
</evidence>
<keyword evidence="11 14" id="KW-0408">Iron</keyword>
<comment type="subcellular location">
    <subcellularLocation>
        <location evidence="1 14">Cell membrane</location>
        <topology evidence="1 14">Multi-pass membrane protein</topology>
    </subcellularLocation>
</comment>
<reference evidence="16 17" key="1">
    <citation type="journal article" date="2011" name="J. Bacteriol.">
        <title>Genome sequence of the ethanol-producing Zymomonas mobilis subsp. mobilis lectotype strain ATCC 10988.</title>
        <authorList>
            <person name="Pappas K.M."/>
            <person name="Kouvelis V.N."/>
            <person name="Saunders E."/>
            <person name="Brettin T.S."/>
            <person name="Bruce D."/>
            <person name="Detter C."/>
            <person name="Balakireva M."/>
            <person name="Han C.S."/>
            <person name="Savvakis G."/>
            <person name="Kyrpides N.C."/>
            <person name="Typas M.A."/>
        </authorList>
    </citation>
    <scope>NUCLEOTIDE SEQUENCE [LARGE SCALE GENOMIC DNA]</scope>
    <source>
        <strain evidence="17">ATCC 10988 / DSM 424 / CCUG 17860 / LMG 404 / NCIMB 8938 / NRRL B-806 / ZM1</strain>
    </source>
</reference>
<dbReference type="GO" id="GO:0046872">
    <property type="term" value="F:metal ion binding"/>
    <property type="evidence" value="ECO:0007669"/>
    <property type="project" value="UniProtKB-UniRule"/>
</dbReference>
<evidence type="ECO:0000256" key="15">
    <source>
        <dbReference type="PIRNR" id="PIRNR004638"/>
    </source>
</evidence>
<evidence type="ECO:0000256" key="11">
    <source>
        <dbReference type="ARBA" id="ARBA00023004"/>
    </source>
</evidence>
<dbReference type="HOGENOM" id="CLU_125006_1_0_5"/>
<feature type="transmembrane region" description="Helical" evidence="14">
    <location>
        <begin position="91"/>
        <end position="110"/>
    </location>
</feature>
<comment type="function">
    <text evidence="14 15">Catalyzes the oxidation of protoporphyrinogen IX to protoporphyrin IX.</text>
</comment>
<evidence type="ECO:0000256" key="7">
    <source>
        <dbReference type="ARBA" id="ARBA00022692"/>
    </source>
</evidence>
<evidence type="ECO:0000313" key="16">
    <source>
        <dbReference type="EMBL" id="AEH63029.1"/>
    </source>
</evidence>
<dbReference type="Pfam" id="PF03653">
    <property type="entry name" value="UPF0093"/>
    <property type="match status" value="1"/>
</dbReference>
<comment type="pathway">
    <text evidence="2 14 15">Porphyrin-containing compound metabolism; protoporphyrin-IX biosynthesis; protoporphyrin-IX from protoporphyrinogen-IX: step 1/1.</text>
</comment>
<evidence type="ECO:0000256" key="14">
    <source>
        <dbReference type="HAMAP-Rule" id="MF_02239"/>
    </source>
</evidence>
<gene>
    <name evidence="16" type="ordered locus">Zmob_1200</name>
</gene>
<dbReference type="eggNOG" id="COG1981">
    <property type="taxonomic scope" value="Bacteria"/>
</dbReference>
<comment type="similarity">
    <text evidence="3 14 15">Belongs to the HemJ family.</text>
</comment>
<accession>A0A0H3G2W0</accession>
<dbReference type="GO" id="GO:0005886">
    <property type="term" value="C:plasma membrane"/>
    <property type="evidence" value="ECO:0007669"/>
    <property type="project" value="UniProtKB-SubCell"/>
</dbReference>
<dbReference type="PANTHER" id="PTHR40255:SF1">
    <property type="entry name" value="PROTOPORPHYRINOGEN IX OXIDASE"/>
    <property type="match status" value="1"/>
</dbReference>
<evidence type="ECO:0000256" key="6">
    <source>
        <dbReference type="ARBA" id="ARBA00022617"/>
    </source>
</evidence>
<evidence type="ECO:0000256" key="5">
    <source>
        <dbReference type="ARBA" id="ARBA00022475"/>
    </source>
</evidence>
<organism evidence="16 17">
    <name type="scientific">Zymomonas mobilis subsp. mobilis (strain ATCC 10988 / DSM 424 / LMG 404 / NCIMB 8938 / NRRL B-806 / ZM1)</name>
    <dbReference type="NCBI Taxonomy" id="555217"/>
    <lineage>
        <taxon>Bacteria</taxon>
        <taxon>Pseudomonadati</taxon>
        <taxon>Pseudomonadota</taxon>
        <taxon>Alphaproteobacteria</taxon>
        <taxon>Sphingomonadales</taxon>
        <taxon>Zymomonadaceae</taxon>
        <taxon>Zymomonas</taxon>
    </lineage>
</organism>
<dbReference type="PIRSF" id="PIRSF004638">
    <property type="entry name" value="UCP004638"/>
    <property type="match status" value="1"/>
</dbReference>
<feature type="binding site" description="axial binding residue" evidence="14">
    <location>
        <position position="95"/>
    </location>
    <ligand>
        <name>heme</name>
        <dbReference type="ChEBI" id="CHEBI:30413"/>
    </ligand>
    <ligandPart>
        <name>Fe</name>
        <dbReference type="ChEBI" id="CHEBI:18248"/>
    </ligandPart>
</feature>
<feature type="transmembrane region" description="Helical" evidence="14">
    <location>
        <begin position="20"/>
        <end position="39"/>
    </location>
</feature>
<dbReference type="Proteomes" id="UP000001494">
    <property type="component" value="Chromosome"/>
</dbReference>
<dbReference type="HAMAP" id="MF_02239">
    <property type="entry name" value="HemJ"/>
    <property type="match status" value="1"/>
</dbReference>
<feature type="binding site" description="axial binding residue" evidence="14">
    <location>
        <position position="19"/>
    </location>
    <ligand>
        <name>heme</name>
        <dbReference type="ChEBI" id="CHEBI:30413"/>
    </ligand>
    <ligandPart>
        <name>Fe</name>
        <dbReference type="ChEBI" id="CHEBI:18248"/>
    </ligandPart>
</feature>
<evidence type="ECO:0000256" key="4">
    <source>
        <dbReference type="ARBA" id="ARBA00017504"/>
    </source>
</evidence>
<feature type="transmembrane region" description="Helical" evidence="14">
    <location>
        <begin position="60"/>
        <end position="85"/>
    </location>
</feature>
<keyword evidence="12 14" id="KW-0472">Membrane</keyword>
<keyword evidence="5 14" id="KW-1003">Cell membrane</keyword>
<dbReference type="OrthoDB" id="9800824at2"/>
<dbReference type="GO" id="GO:0006782">
    <property type="term" value="P:protoporphyrinogen IX biosynthetic process"/>
    <property type="evidence" value="ECO:0007669"/>
    <property type="project" value="UniProtKB-UniRule"/>
</dbReference>
<keyword evidence="6 14" id="KW-0349">Heme</keyword>
<protein>
    <recommendedName>
        <fullName evidence="4 14">Protoporphyrinogen IX oxidase</fullName>
        <shortName evidence="14">PPO</shortName>
        <ecNumber evidence="14 15">1.3.99.-</ecNumber>
    </recommendedName>
</protein>
<dbReference type="EC" id="1.3.99.-" evidence="14 15"/>
<dbReference type="InterPro" id="IPR005265">
    <property type="entry name" value="HemJ-like"/>
</dbReference>
<comment type="cofactor">
    <cofactor evidence="14 15">
        <name>heme b</name>
        <dbReference type="ChEBI" id="CHEBI:60344"/>
    </cofactor>
    <text evidence="14 15">Binds 1 heme b (iron(II)-protoporphyrin IX) group per subunit.</text>
</comment>
<sequence>MIEWMGFLDNLYPWIKSAHVIFVIFWMAGLFTLPRYCIYHSQTTPGSVEDLKWQNRETRLRHIILTPSLILSWVFGLLLAVHIGAFVIGHWFHVKLLAVIILTAYHGWSVAYAKKLAKGFRPASERGLRLMNEVPGIIAAIAVILAIIKPF</sequence>
<evidence type="ECO:0000256" key="2">
    <source>
        <dbReference type="ARBA" id="ARBA00005073"/>
    </source>
</evidence>
<keyword evidence="10 14" id="KW-0560">Oxidoreductase</keyword>
<keyword evidence="9 14" id="KW-1133">Transmembrane helix</keyword>
<evidence type="ECO:0000256" key="3">
    <source>
        <dbReference type="ARBA" id="ARBA00006501"/>
    </source>
</evidence>
<evidence type="ECO:0000256" key="10">
    <source>
        <dbReference type="ARBA" id="ARBA00023002"/>
    </source>
</evidence>
<comment type="catalytic activity">
    <reaction evidence="13 14 15">
        <text>protoporphyrinogen IX + 3 A = protoporphyrin IX + 3 AH2</text>
        <dbReference type="Rhea" id="RHEA:62000"/>
        <dbReference type="ChEBI" id="CHEBI:13193"/>
        <dbReference type="ChEBI" id="CHEBI:17499"/>
        <dbReference type="ChEBI" id="CHEBI:57306"/>
        <dbReference type="ChEBI" id="CHEBI:57307"/>
    </reaction>
</comment>
<evidence type="ECO:0000313" key="17">
    <source>
        <dbReference type="Proteomes" id="UP000001494"/>
    </source>
</evidence>
<dbReference type="KEGG" id="zmm:Zmob_1200"/>
<comment type="subunit">
    <text evidence="14">Homodimer.</text>
</comment>
<dbReference type="RefSeq" id="WP_014500922.1">
    <property type="nucleotide sequence ID" value="NC_017262.1"/>
</dbReference>
<proteinExistence type="inferred from homology"/>
<evidence type="ECO:0000256" key="1">
    <source>
        <dbReference type="ARBA" id="ARBA00004651"/>
    </source>
</evidence>
<dbReference type="PANTHER" id="PTHR40255">
    <property type="entry name" value="UPF0093 MEMBRANE PROTEIN SLR1790"/>
    <property type="match status" value="1"/>
</dbReference>
<feature type="transmembrane region" description="Helical" evidence="14">
    <location>
        <begin position="130"/>
        <end position="148"/>
    </location>
</feature>
<keyword evidence="8 14" id="KW-0479">Metal-binding</keyword>
<dbReference type="AlphaFoldDB" id="A0A0H3G2W0"/>
<dbReference type="UniPathway" id="UPA00251">
    <property type="reaction ID" value="UER00324"/>
</dbReference>
<evidence type="ECO:0000256" key="13">
    <source>
        <dbReference type="ARBA" id="ARBA00048390"/>
    </source>
</evidence>
<evidence type="ECO:0000256" key="12">
    <source>
        <dbReference type="ARBA" id="ARBA00023136"/>
    </source>
</evidence>
<evidence type="ECO:0000256" key="9">
    <source>
        <dbReference type="ARBA" id="ARBA00022989"/>
    </source>
</evidence>
<name>A0A0H3G2W0_ZYMMA</name>
<keyword evidence="7 14" id="KW-0812">Transmembrane</keyword>
<dbReference type="GO" id="GO:0070818">
    <property type="term" value="F:protoporphyrinogen oxidase activity"/>
    <property type="evidence" value="ECO:0007669"/>
    <property type="project" value="UniProtKB-UniRule"/>
</dbReference>